<accession>A0A1I1HKR9</accession>
<name>A0A1I1HKR9_9CLOT</name>
<evidence type="ECO:0000313" key="3">
    <source>
        <dbReference type="Proteomes" id="UP000199263"/>
    </source>
</evidence>
<dbReference type="PANTHER" id="PTHR43415:SF3">
    <property type="entry name" value="GNAT-FAMILY ACETYLTRANSFERASE"/>
    <property type="match status" value="1"/>
</dbReference>
<dbReference type="InterPro" id="IPR016181">
    <property type="entry name" value="Acyl_CoA_acyltransferase"/>
</dbReference>
<dbReference type="PANTHER" id="PTHR43415">
    <property type="entry name" value="SPERMIDINE N(1)-ACETYLTRANSFERASE"/>
    <property type="match status" value="1"/>
</dbReference>
<dbReference type="EMBL" id="FOMG01000001">
    <property type="protein sequence ID" value="SFC22558.1"/>
    <property type="molecule type" value="Genomic_DNA"/>
</dbReference>
<dbReference type="Pfam" id="PF13302">
    <property type="entry name" value="Acetyltransf_3"/>
    <property type="match status" value="1"/>
</dbReference>
<dbReference type="InterPro" id="IPR020036">
    <property type="entry name" value="PseH"/>
</dbReference>
<proteinExistence type="predicted"/>
<evidence type="ECO:0000259" key="1">
    <source>
        <dbReference type="PROSITE" id="PS51186"/>
    </source>
</evidence>
<organism evidence="2 3">
    <name type="scientific">Clostridium uliginosum</name>
    <dbReference type="NCBI Taxonomy" id="119641"/>
    <lineage>
        <taxon>Bacteria</taxon>
        <taxon>Bacillati</taxon>
        <taxon>Bacillota</taxon>
        <taxon>Clostridia</taxon>
        <taxon>Eubacteriales</taxon>
        <taxon>Clostridiaceae</taxon>
        <taxon>Clostridium</taxon>
    </lineage>
</organism>
<sequence>MISFERITIQDLPQIMEWRMKEEVTKYMYTDPKLTLEKQLDWFKKITNDKKCRYWTLNKDGDKIGIVNLNHIDFFNKRCSWEYYIGDLNFRGIGIAPIVEYNVYEYVFEHIKFNKVWCDLMEFNKHAINIHKKMGSEVEGIFKQHIYKNGRFHDVVVLGITKEKWDKIKDNYSFEKVVIS</sequence>
<keyword evidence="3" id="KW-1185">Reference proteome</keyword>
<dbReference type="Proteomes" id="UP000199263">
    <property type="component" value="Unassembled WGS sequence"/>
</dbReference>
<dbReference type="RefSeq" id="WP_090088081.1">
    <property type="nucleotide sequence ID" value="NZ_FOMG01000001.1"/>
</dbReference>
<dbReference type="GO" id="GO:0016747">
    <property type="term" value="F:acyltransferase activity, transferring groups other than amino-acyl groups"/>
    <property type="evidence" value="ECO:0007669"/>
    <property type="project" value="InterPro"/>
</dbReference>
<dbReference type="OrthoDB" id="9795206at2"/>
<dbReference type="SUPFAM" id="SSF55729">
    <property type="entry name" value="Acyl-CoA N-acyltransferases (Nat)"/>
    <property type="match status" value="1"/>
</dbReference>
<keyword evidence="2" id="KW-0808">Transferase</keyword>
<dbReference type="PROSITE" id="PS51186">
    <property type="entry name" value="GNAT"/>
    <property type="match status" value="1"/>
</dbReference>
<dbReference type="Gene3D" id="3.40.630.30">
    <property type="match status" value="1"/>
</dbReference>
<evidence type="ECO:0000313" key="2">
    <source>
        <dbReference type="EMBL" id="SFC22558.1"/>
    </source>
</evidence>
<feature type="domain" description="N-acetyltransferase" evidence="1">
    <location>
        <begin position="2"/>
        <end position="163"/>
    </location>
</feature>
<reference evidence="2 3" key="1">
    <citation type="submission" date="2016-10" db="EMBL/GenBank/DDBJ databases">
        <authorList>
            <person name="de Groot N.N."/>
        </authorList>
    </citation>
    <scope>NUCLEOTIDE SEQUENCE [LARGE SCALE GENOMIC DNA]</scope>
    <source>
        <strain evidence="2 3">DSM 12992</strain>
    </source>
</reference>
<dbReference type="STRING" id="119641.SAMN05421842_101287"/>
<protein>
    <submittedName>
        <fullName evidence="2">UDP-4-amino-4,6-dideoxy-N-acetyl-beta-L-altrosamine N-acetyltransferase</fullName>
    </submittedName>
</protein>
<dbReference type="InterPro" id="IPR000182">
    <property type="entry name" value="GNAT_dom"/>
</dbReference>
<gene>
    <name evidence="2" type="ORF">SAMN05421842_101287</name>
</gene>
<dbReference type="AlphaFoldDB" id="A0A1I1HKR9"/>
<dbReference type="NCBIfam" id="TIGR03585">
    <property type="entry name" value="PseH"/>
    <property type="match status" value="1"/>
</dbReference>